<keyword evidence="1" id="KW-0863">Zinc-finger</keyword>
<keyword evidence="2" id="KW-1133">Transmembrane helix</keyword>
<dbReference type="Gene3D" id="3.30.40.10">
    <property type="entry name" value="Zinc/RING finger domain, C3HC4 (zinc finger)"/>
    <property type="match status" value="1"/>
</dbReference>
<keyword evidence="1" id="KW-0862">Zinc</keyword>
<dbReference type="RefSeq" id="XP_002142109.1">
    <property type="nucleotide sequence ID" value="XM_002142073.1"/>
</dbReference>
<dbReference type="GeneID" id="6997100"/>
<dbReference type="eggNOG" id="ENOG502SECD">
    <property type="taxonomic scope" value="Eukaryota"/>
</dbReference>
<sequence>MYNVAILLPSLDYRNNTSGTINKASIGILWEQISWLITVLLVVTLSIFSIKIKIIWILAFLPPILFDFIVVIMGLNVLKSTLNWCLMNDILIRLIHISGLLVRGISLTLMCLNIFFGFPSLMIPLALMFIIITFQVICTSCSNSLRCPWIILRFLFVDIWIGLLCFQIFLRITAEQNYYNKIDNNMIWTSQSYYHENIVSIAQQFHHIPSWWIVFWPCWFWCGTIFAFSTVFCLFGISDRLLTIVGLYFGGLATFILITCIDLAEYLNQGIILKDNKEILSFPFIPINYTFRLWHISLICTQVFVTIFSAFISQSFLEGRTISNEINENQFITNTLKMVKKSKCPYIIGSSITLNKKGTGIFHTIETKCPYSYSDETTFNTSTMCCTSPCNSITSKLDNWNEDKYSTEEINLEERNQSINDEIFDLSCMICYDNKVEAVFLACGHGGLCTKCALREFYRVGLCPTCRQTTQAIVVYNKSKYIIKDSQKIINATVIATQDI</sequence>
<keyword evidence="2" id="KW-0812">Transmembrane</keyword>
<keyword evidence="2" id="KW-0472">Membrane</keyword>
<evidence type="ECO:0000256" key="1">
    <source>
        <dbReference type="PROSITE-ProRule" id="PRU00175"/>
    </source>
</evidence>
<dbReference type="InterPro" id="IPR001841">
    <property type="entry name" value="Znf_RING"/>
</dbReference>
<dbReference type="InterPro" id="IPR013083">
    <property type="entry name" value="Znf_RING/FYVE/PHD"/>
</dbReference>
<dbReference type="Pfam" id="PF13920">
    <property type="entry name" value="zf-C3HC4_3"/>
    <property type="match status" value="1"/>
</dbReference>
<evidence type="ECO:0000313" key="5">
    <source>
        <dbReference type="Proteomes" id="UP000001460"/>
    </source>
</evidence>
<keyword evidence="5" id="KW-1185">Reference proteome</keyword>
<dbReference type="Proteomes" id="UP000001460">
    <property type="component" value="Unassembled WGS sequence"/>
</dbReference>
<feature type="transmembrane region" description="Helical" evidence="2">
    <location>
        <begin position="54"/>
        <end position="78"/>
    </location>
</feature>
<name>B6AHR5_CRYMR</name>
<gene>
    <name evidence="4" type="ORF">CMU_006830</name>
</gene>
<feature type="domain" description="RING-type" evidence="3">
    <location>
        <begin position="428"/>
        <end position="467"/>
    </location>
</feature>
<feature type="transmembrane region" description="Helical" evidence="2">
    <location>
        <begin position="244"/>
        <end position="264"/>
    </location>
</feature>
<proteinExistence type="predicted"/>
<dbReference type="SUPFAM" id="SSF57850">
    <property type="entry name" value="RING/U-box"/>
    <property type="match status" value="1"/>
</dbReference>
<feature type="transmembrane region" description="Helical" evidence="2">
    <location>
        <begin position="150"/>
        <end position="170"/>
    </location>
</feature>
<dbReference type="PANTHER" id="PTHR14879:SF5">
    <property type="entry name" value="RING-TYPE DOMAIN-CONTAINING PROTEIN"/>
    <property type="match status" value="1"/>
</dbReference>
<organism evidence="4 5">
    <name type="scientific">Cryptosporidium muris (strain RN66)</name>
    <dbReference type="NCBI Taxonomy" id="441375"/>
    <lineage>
        <taxon>Eukaryota</taxon>
        <taxon>Sar</taxon>
        <taxon>Alveolata</taxon>
        <taxon>Apicomplexa</taxon>
        <taxon>Conoidasida</taxon>
        <taxon>Coccidia</taxon>
        <taxon>Eucoccidiorida</taxon>
        <taxon>Eimeriorina</taxon>
        <taxon>Cryptosporidiidae</taxon>
        <taxon>Cryptosporidium</taxon>
    </lineage>
</organism>
<evidence type="ECO:0000259" key="3">
    <source>
        <dbReference type="PROSITE" id="PS50089"/>
    </source>
</evidence>
<feature type="transmembrane region" description="Helical" evidence="2">
    <location>
        <begin position="28"/>
        <end position="48"/>
    </location>
</feature>
<accession>B6AHR5</accession>
<feature type="transmembrane region" description="Helical" evidence="2">
    <location>
        <begin position="293"/>
        <end position="312"/>
    </location>
</feature>
<dbReference type="InterPro" id="IPR051728">
    <property type="entry name" value="RING-FYVE_E3_ubiquitin-ligase"/>
</dbReference>
<reference evidence="4" key="1">
    <citation type="submission" date="2008-06" db="EMBL/GenBank/DDBJ databases">
        <authorList>
            <person name="Lorenzi H."/>
            <person name="Inman J."/>
            <person name="Miller J."/>
            <person name="Schobel S."/>
            <person name="Amedeo P."/>
            <person name="Caler E.V."/>
            <person name="da Silva J."/>
        </authorList>
    </citation>
    <scope>NUCLEOTIDE SEQUENCE [LARGE SCALE GENOMIC DNA]</scope>
    <source>
        <strain evidence="4">RN66</strain>
    </source>
</reference>
<dbReference type="PANTHER" id="PTHR14879">
    <property type="entry name" value="CASPASE REGULATOR, RING FINGER DOMAIN-CONTAINING"/>
    <property type="match status" value="1"/>
</dbReference>
<dbReference type="GO" id="GO:0008270">
    <property type="term" value="F:zinc ion binding"/>
    <property type="evidence" value="ECO:0007669"/>
    <property type="project" value="UniProtKB-KW"/>
</dbReference>
<dbReference type="VEuPathDB" id="CryptoDB:CMU_006830"/>
<evidence type="ECO:0000256" key="2">
    <source>
        <dbReference type="SAM" id="Phobius"/>
    </source>
</evidence>
<protein>
    <recommendedName>
        <fullName evidence="3">RING-type domain-containing protein</fullName>
    </recommendedName>
</protein>
<dbReference type="EMBL" id="DS989734">
    <property type="protein sequence ID" value="EEA07760.1"/>
    <property type="molecule type" value="Genomic_DNA"/>
</dbReference>
<dbReference type="OMA" id="EAVFLAC"/>
<dbReference type="PROSITE" id="PS50089">
    <property type="entry name" value="ZF_RING_2"/>
    <property type="match status" value="1"/>
</dbReference>
<evidence type="ECO:0000313" key="4">
    <source>
        <dbReference type="EMBL" id="EEA07760.1"/>
    </source>
</evidence>
<feature type="transmembrane region" description="Helical" evidence="2">
    <location>
        <begin position="213"/>
        <end position="237"/>
    </location>
</feature>
<dbReference type="SMART" id="SM00184">
    <property type="entry name" value="RING"/>
    <property type="match status" value="1"/>
</dbReference>
<dbReference type="OrthoDB" id="3045089at2759"/>
<keyword evidence="1" id="KW-0479">Metal-binding</keyword>
<dbReference type="AlphaFoldDB" id="B6AHR5"/>
<feature type="transmembrane region" description="Helical" evidence="2">
    <location>
        <begin position="121"/>
        <end position="138"/>
    </location>
</feature>